<reference evidence="2" key="1">
    <citation type="submission" date="2019-09" db="EMBL/GenBank/DDBJ databases">
        <title>Antimicrobial potential of Antarctic Bacteria.</title>
        <authorList>
            <person name="Benaud N."/>
            <person name="Edwards R.J."/>
            <person name="Ferrari B.C."/>
        </authorList>
    </citation>
    <scope>NUCLEOTIDE SEQUENCE [LARGE SCALE GENOMIC DNA]</scope>
    <source>
        <strain evidence="2">SPB151</strain>
    </source>
</reference>
<organism evidence="1 2">
    <name type="scientific">Kribbella qitaiheensis</name>
    <dbReference type="NCBI Taxonomy" id="1544730"/>
    <lineage>
        <taxon>Bacteria</taxon>
        <taxon>Bacillati</taxon>
        <taxon>Actinomycetota</taxon>
        <taxon>Actinomycetes</taxon>
        <taxon>Propionibacteriales</taxon>
        <taxon>Kribbellaceae</taxon>
        <taxon>Kribbella</taxon>
    </lineage>
</organism>
<gene>
    <name evidence="1" type="ORF">F1D05_36535</name>
</gene>
<keyword evidence="2" id="KW-1185">Reference proteome</keyword>
<dbReference type="KEGG" id="kqi:F1D05_36535"/>
<dbReference type="EMBL" id="CP043661">
    <property type="protein sequence ID" value="QNE22403.1"/>
    <property type="molecule type" value="Genomic_DNA"/>
</dbReference>
<dbReference type="Proteomes" id="UP000515563">
    <property type="component" value="Chromosome"/>
</dbReference>
<accession>A0A7G6X838</accession>
<evidence type="ECO:0000313" key="2">
    <source>
        <dbReference type="Proteomes" id="UP000515563"/>
    </source>
</evidence>
<evidence type="ECO:0000313" key="1">
    <source>
        <dbReference type="EMBL" id="QNE22403.1"/>
    </source>
</evidence>
<proteinExistence type="predicted"/>
<protein>
    <submittedName>
        <fullName evidence="1">Uncharacterized protein</fullName>
    </submittedName>
</protein>
<sequence>MPMIQQSEAAAAEGVGAEVLDHLGRYAVGCVRVGEQAESEGRVGDDLVGAVGHPADGATHDVHRRLGVALRGREAEERCGLTAAICV</sequence>
<reference evidence="1 2" key="2">
    <citation type="journal article" date="2020" name="Microbiol. Resour. Announc.">
        <title>Antarctic desert soil bacteria exhibit high novel natural product potential, evaluated through long-read genome sequencing and comparative genomics.</title>
        <authorList>
            <person name="Benaud N."/>
            <person name="Edwards R.J."/>
            <person name="Amos T.G."/>
            <person name="D'Agostino P.M."/>
            <person name="Gutierrez-Chavez C."/>
            <person name="Montgomery K."/>
            <person name="Nicetic I."/>
            <person name="Ferrari B.C."/>
        </authorList>
    </citation>
    <scope>NUCLEOTIDE SEQUENCE [LARGE SCALE GENOMIC DNA]</scope>
    <source>
        <strain evidence="1 2">SPB151</strain>
    </source>
</reference>
<dbReference type="AlphaFoldDB" id="A0A7G6X838"/>
<name>A0A7G6X838_9ACTN</name>